<reference evidence="2" key="1">
    <citation type="submission" date="2021-03" db="EMBL/GenBank/DDBJ databases">
        <title>Draft genome sequence of rust myrtle Austropuccinia psidii MF-1, a brazilian biotype.</title>
        <authorList>
            <person name="Quecine M.C."/>
            <person name="Pachon D.M.R."/>
            <person name="Bonatelli M.L."/>
            <person name="Correr F.H."/>
            <person name="Franceschini L.M."/>
            <person name="Leite T.F."/>
            <person name="Margarido G.R.A."/>
            <person name="Almeida C.A."/>
            <person name="Ferrarezi J.A."/>
            <person name="Labate C.A."/>
        </authorList>
    </citation>
    <scope>NUCLEOTIDE SEQUENCE</scope>
    <source>
        <strain evidence="2">MF-1</strain>
    </source>
</reference>
<protein>
    <recommendedName>
        <fullName evidence="1">Peptidase A2 domain-containing protein</fullName>
    </recommendedName>
</protein>
<dbReference type="InterPro" id="IPR001995">
    <property type="entry name" value="Peptidase_A2_cat"/>
</dbReference>
<proteinExistence type="predicted"/>
<dbReference type="PROSITE" id="PS50175">
    <property type="entry name" value="ASP_PROT_RETROV"/>
    <property type="match status" value="1"/>
</dbReference>
<dbReference type="GO" id="GO:0006508">
    <property type="term" value="P:proteolysis"/>
    <property type="evidence" value="ECO:0007669"/>
    <property type="project" value="InterPro"/>
</dbReference>
<evidence type="ECO:0000259" key="1">
    <source>
        <dbReference type="PROSITE" id="PS50175"/>
    </source>
</evidence>
<dbReference type="AlphaFoldDB" id="A0A9Q3BMX9"/>
<name>A0A9Q3BMX9_9BASI</name>
<evidence type="ECO:0000313" key="2">
    <source>
        <dbReference type="EMBL" id="MBW0467781.1"/>
    </source>
</evidence>
<keyword evidence="3" id="KW-1185">Reference proteome</keyword>
<dbReference type="PROSITE" id="PS00141">
    <property type="entry name" value="ASP_PROTEASE"/>
    <property type="match status" value="1"/>
</dbReference>
<organism evidence="2 3">
    <name type="scientific">Austropuccinia psidii MF-1</name>
    <dbReference type="NCBI Taxonomy" id="1389203"/>
    <lineage>
        <taxon>Eukaryota</taxon>
        <taxon>Fungi</taxon>
        <taxon>Dikarya</taxon>
        <taxon>Basidiomycota</taxon>
        <taxon>Pucciniomycotina</taxon>
        <taxon>Pucciniomycetes</taxon>
        <taxon>Pucciniales</taxon>
        <taxon>Sphaerophragmiaceae</taxon>
        <taxon>Austropuccinia</taxon>
    </lineage>
</organism>
<comment type="caution">
    <text evidence="2">The sequence shown here is derived from an EMBL/GenBank/DDBJ whole genome shotgun (WGS) entry which is preliminary data.</text>
</comment>
<sequence length="102" mass="11297">MPPQASTIVPILQGLMHHFRGIGVKMKGQRVDQHRLLEFPTRARNQRKSQKPLTLHSHVFTVVNLVIGSRHAHYDAGPSLESLEALLDSGATHSVLGSDKFV</sequence>
<gene>
    <name evidence="2" type="ORF">O181_007496</name>
</gene>
<dbReference type="GO" id="GO:0004190">
    <property type="term" value="F:aspartic-type endopeptidase activity"/>
    <property type="evidence" value="ECO:0007669"/>
    <property type="project" value="InterPro"/>
</dbReference>
<accession>A0A9Q3BMX9</accession>
<dbReference type="InterPro" id="IPR001969">
    <property type="entry name" value="Aspartic_peptidase_AS"/>
</dbReference>
<evidence type="ECO:0000313" key="3">
    <source>
        <dbReference type="Proteomes" id="UP000765509"/>
    </source>
</evidence>
<dbReference type="Proteomes" id="UP000765509">
    <property type="component" value="Unassembled WGS sequence"/>
</dbReference>
<feature type="domain" description="Peptidase A2" evidence="1">
    <location>
        <begin position="83"/>
        <end position="96"/>
    </location>
</feature>
<dbReference type="EMBL" id="AVOT02001675">
    <property type="protein sequence ID" value="MBW0467781.1"/>
    <property type="molecule type" value="Genomic_DNA"/>
</dbReference>